<name>A0A8I2YDW5_9AGAM</name>
<feature type="compositionally biased region" description="Polar residues" evidence="1">
    <location>
        <begin position="84"/>
        <end position="93"/>
    </location>
</feature>
<dbReference type="EMBL" id="JAGFBS010000056">
    <property type="protein sequence ID" value="KAG6370136.1"/>
    <property type="molecule type" value="Genomic_DNA"/>
</dbReference>
<proteinExistence type="predicted"/>
<feature type="compositionally biased region" description="Pro residues" evidence="1">
    <location>
        <begin position="27"/>
        <end position="37"/>
    </location>
</feature>
<keyword evidence="3" id="KW-1185">Reference proteome</keyword>
<evidence type="ECO:0000313" key="2">
    <source>
        <dbReference type="EMBL" id="KAG6370136.1"/>
    </source>
</evidence>
<gene>
    <name evidence="2" type="ORF">JVT61DRAFT_12438</name>
</gene>
<dbReference type="Proteomes" id="UP000683000">
    <property type="component" value="Unassembled WGS sequence"/>
</dbReference>
<comment type="caution">
    <text evidence="2">The sequence shown here is derived from an EMBL/GenBank/DDBJ whole genome shotgun (WGS) entry which is preliminary data.</text>
</comment>
<dbReference type="AlphaFoldDB" id="A0A8I2YDW5"/>
<organism evidence="2 3">
    <name type="scientific">Boletus reticuloceps</name>
    <dbReference type="NCBI Taxonomy" id="495285"/>
    <lineage>
        <taxon>Eukaryota</taxon>
        <taxon>Fungi</taxon>
        <taxon>Dikarya</taxon>
        <taxon>Basidiomycota</taxon>
        <taxon>Agaricomycotina</taxon>
        <taxon>Agaricomycetes</taxon>
        <taxon>Agaricomycetidae</taxon>
        <taxon>Boletales</taxon>
        <taxon>Boletineae</taxon>
        <taxon>Boletaceae</taxon>
        <taxon>Boletoideae</taxon>
        <taxon>Boletus</taxon>
    </lineage>
</organism>
<feature type="region of interest" description="Disordered" evidence="1">
    <location>
        <begin position="252"/>
        <end position="278"/>
    </location>
</feature>
<feature type="compositionally biased region" description="Acidic residues" evidence="1">
    <location>
        <begin position="257"/>
        <end position="271"/>
    </location>
</feature>
<sequence length="278" mass="30902">MEDIHRPSTLNSPSSTESSPSTDSRPRTPPLLKPFLPPHTRLMNDQLKMEPLPLNISVPSPPKRESDSGKDSGKQFPEKGPHSVVQQRTVASNQRMRRMLSPYTYRPSVRPLEARFAMRSLGVSSHTSLSIEDVIEGKGMFQAGLSDVPANVREKFYAAKLAARDTILSRISSSLREIDALEKMRDAVMEYEKYNRDLLVSGSSDLERYKVEVNNGADGLENRIAYGHAVYADELAALTVSNTQLHYMLNLPFDPEPPGESDSDASDDLVYNDDGHGN</sequence>
<feature type="compositionally biased region" description="Low complexity" evidence="1">
    <location>
        <begin position="7"/>
        <end position="23"/>
    </location>
</feature>
<protein>
    <submittedName>
        <fullName evidence="2">Uncharacterized protein</fullName>
    </submittedName>
</protein>
<feature type="region of interest" description="Disordered" evidence="1">
    <location>
        <begin position="1"/>
        <end position="93"/>
    </location>
</feature>
<evidence type="ECO:0000256" key="1">
    <source>
        <dbReference type="SAM" id="MobiDB-lite"/>
    </source>
</evidence>
<feature type="compositionally biased region" description="Basic and acidic residues" evidence="1">
    <location>
        <begin position="62"/>
        <end position="81"/>
    </location>
</feature>
<evidence type="ECO:0000313" key="3">
    <source>
        <dbReference type="Proteomes" id="UP000683000"/>
    </source>
</evidence>
<accession>A0A8I2YDW5</accession>
<reference evidence="2" key="1">
    <citation type="submission" date="2021-03" db="EMBL/GenBank/DDBJ databases">
        <title>Evolutionary innovations through gain and loss of genes in the ectomycorrhizal Boletales.</title>
        <authorList>
            <person name="Wu G."/>
            <person name="Miyauchi S."/>
            <person name="Morin E."/>
            <person name="Yang Z.-L."/>
            <person name="Xu J."/>
            <person name="Martin F.M."/>
        </authorList>
    </citation>
    <scope>NUCLEOTIDE SEQUENCE</scope>
    <source>
        <strain evidence="2">BR01</strain>
    </source>
</reference>
<dbReference type="OrthoDB" id="2676650at2759"/>